<dbReference type="Proteomes" id="UP000000542">
    <property type="component" value="Chromosome 12"/>
</dbReference>
<feature type="compositionally biased region" description="Basic residues" evidence="1">
    <location>
        <begin position="427"/>
        <end position="440"/>
    </location>
</feature>
<feature type="compositionally biased region" description="Low complexity" evidence="1">
    <location>
        <begin position="542"/>
        <end position="551"/>
    </location>
</feature>
<dbReference type="PANTHER" id="PTHR12473:SF14">
    <property type="entry name" value="LISH DOMAIN-CONTAINING PROTEIN"/>
    <property type="match status" value="1"/>
</dbReference>
<feature type="compositionally biased region" description="Low complexity" evidence="1">
    <location>
        <begin position="443"/>
        <end position="458"/>
    </location>
</feature>
<dbReference type="VEuPathDB" id="TriTrypDB:LMJFC_120013700"/>
<evidence type="ECO:0000256" key="1">
    <source>
        <dbReference type="SAM" id="MobiDB-lite"/>
    </source>
</evidence>
<dbReference type="EMBL" id="FR796408">
    <property type="protein sequence ID" value="CAJ02701.1"/>
    <property type="molecule type" value="Genomic_DNA"/>
</dbReference>
<sequence length="818" mass="85442">MSVCMCVCVFVCMMIATPSMLMAPAVQMDVSAKDVADTPKQKGRATTQSEEDKVNAEAVSAKHLTQHPTPYLKSSPYTHTHTHFSIYTFLFLCVSPHTPCVSVPVCVNKREARCLSPLSLSLSLSLQLVAACTRSLTLCFSRTTDRGEEELFARRLCSVNPIQAHAGTDTDAETPWRSGEACAIFHFCSCCSPTMTQPPGASEKEKTARLIESLSRDEQVKLLAQALLREYMHRRGLRETLRTFDAENPRDERTISSRALMRQLLNIPVEGRPSRLQPTASSSSAKPQAPTFMEELCSYRLTKNSYRSLDGKRGGEQQRIQEEDPSDVELRALHEAADAQRAAKASGEQKQREYDELLAVEEAYEQRKEGHKERRRRKHKDKRGRSSKQRSCGDAGSSDDEAESESEQSHDSEGKEGAALDAGYSHASRRPHPAPLGKRRLSAESGSGANAAAVAVGAHWQPPGSAARAGDDHSTSGDGVSRRSAKLISGGTVHLGLGNADSKDRSDDESEADPFGLSGASRQALMARVRAESEHWPPQAKGGAAHAHASSTSNGNGDGGAPDSILSTAPAALSTLAGRGAGDRGPASLSGLRSVGRAAAGFNPNGTYASPSFSGSLSATVPAGATGGMAALHMKASSIPIPGLGADGVVRGLASTYSNGFASAMPAVSSAPSILVKHVSARQQCDDGAASDGPLYSYDRTAVPRSSALAGSSGGGSARTAAARSPSPNACALSESVSPVFSHMTSRSPASNAGNGGNAGGSGGGGGSGLRHGIGFRTSSTSAEGTASSSASFTGAADPAAGAAKPSRKERRVKLLVD</sequence>
<dbReference type="InterPro" id="IPR059022">
    <property type="entry name" value="MINDY4_N"/>
</dbReference>
<accession>Q4QGM8</accession>
<dbReference type="VEuPathDB" id="TriTrypDB:LMJLV39_120012000"/>
<feature type="compositionally biased region" description="Acidic residues" evidence="1">
    <location>
        <begin position="397"/>
        <end position="406"/>
    </location>
</feature>
<feature type="signal peptide" evidence="2">
    <location>
        <begin position="1"/>
        <end position="19"/>
    </location>
</feature>
<dbReference type="RefSeq" id="XP_001681670.1">
    <property type="nucleotide sequence ID" value="XM_001681618.1"/>
</dbReference>
<evidence type="ECO:0000259" key="3">
    <source>
        <dbReference type="Pfam" id="PF26038"/>
    </source>
</evidence>
<feature type="compositionally biased region" description="Basic residues" evidence="1">
    <location>
        <begin position="373"/>
        <end position="388"/>
    </location>
</feature>
<dbReference type="Pfam" id="PF26038">
    <property type="entry name" value="Dimer_MINDY4_N"/>
    <property type="match status" value="1"/>
</dbReference>
<dbReference type="eggNOG" id="ENOG502S4YU">
    <property type="taxonomic scope" value="Eukaryota"/>
</dbReference>
<dbReference type="AlphaFoldDB" id="Q4QGM8"/>
<feature type="compositionally biased region" description="Basic and acidic residues" evidence="1">
    <location>
        <begin position="407"/>
        <end position="418"/>
    </location>
</feature>
<feature type="domain" description="MINDY4 N-terminal dimerisation" evidence="3">
    <location>
        <begin position="220"/>
        <end position="267"/>
    </location>
</feature>
<dbReference type="GO" id="GO:1990380">
    <property type="term" value="F:K48-linked deubiquitinase activity"/>
    <property type="evidence" value="ECO:0007669"/>
    <property type="project" value="InterPro"/>
</dbReference>
<dbReference type="GeneID" id="5649955"/>
<keyword evidence="5" id="KW-1185">Reference proteome</keyword>
<dbReference type="InterPro" id="IPR039785">
    <property type="entry name" value="MINY3/4"/>
</dbReference>
<feature type="region of interest" description="Disordered" evidence="1">
    <location>
        <begin position="365"/>
        <end position="566"/>
    </location>
</feature>
<evidence type="ECO:0000256" key="2">
    <source>
        <dbReference type="SAM" id="SignalP"/>
    </source>
</evidence>
<evidence type="ECO:0000313" key="5">
    <source>
        <dbReference type="Proteomes" id="UP000000542"/>
    </source>
</evidence>
<reference evidence="4 5" key="2">
    <citation type="journal article" date="2011" name="Genome Res.">
        <title>Chromosome and gene copy number variation allow major structural change between species and strains of Leishmania.</title>
        <authorList>
            <person name="Rogers M.B."/>
            <person name="Hilley J.D."/>
            <person name="Dickens N.J."/>
            <person name="Wilkes J."/>
            <person name="Bates P.A."/>
            <person name="Depledge D.P."/>
            <person name="Harris D."/>
            <person name="Her Y."/>
            <person name="Herzyk P."/>
            <person name="Imamura H."/>
            <person name="Otto T.D."/>
            <person name="Sanders M."/>
            <person name="Seeger K."/>
            <person name="Dujardin J.C."/>
            <person name="Berriman M."/>
            <person name="Smith D.F."/>
            <person name="Hertz-Fowler C."/>
            <person name="Mottram J.C."/>
        </authorList>
    </citation>
    <scope>NUCLEOTIDE SEQUENCE [LARGE SCALE GENOMIC DNA]</scope>
    <source>
        <strain evidence="5">MHOM/IL/81/Friedlin</strain>
    </source>
</reference>
<dbReference type="InParanoid" id="Q4QGM8"/>
<feature type="region of interest" description="Disordered" evidence="1">
    <location>
        <begin position="306"/>
        <end position="326"/>
    </location>
</feature>
<evidence type="ECO:0000313" key="4">
    <source>
        <dbReference type="EMBL" id="CAJ02701.1"/>
    </source>
</evidence>
<dbReference type="VEuPathDB" id="TriTrypDB:LMJSD75_120011900"/>
<dbReference type="KEGG" id="lma:LMJF_12_0650"/>
<organism evidence="4 5">
    <name type="scientific">Leishmania major</name>
    <dbReference type="NCBI Taxonomy" id="5664"/>
    <lineage>
        <taxon>Eukaryota</taxon>
        <taxon>Discoba</taxon>
        <taxon>Euglenozoa</taxon>
        <taxon>Kinetoplastea</taxon>
        <taxon>Metakinetoplastina</taxon>
        <taxon>Trypanosomatida</taxon>
        <taxon>Trypanosomatidae</taxon>
        <taxon>Leishmaniinae</taxon>
        <taxon>Leishmania</taxon>
    </lineage>
</organism>
<feature type="compositionally biased region" description="Polar residues" evidence="1">
    <location>
        <begin position="276"/>
        <end position="286"/>
    </location>
</feature>
<reference evidence="4 5" key="1">
    <citation type="journal article" date="2005" name="Science">
        <title>The genome of the kinetoplastid parasite, Leishmania major.</title>
        <authorList>
            <person name="Ivens A.C."/>
            <person name="Peacock C.S."/>
            <person name="Worthey E.A."/>
            <person name="Murphy L."/>
            <person name="Aggarwal G."/>
            <person name="Berriman M."/>
            <person name="Sisk E."/>
            <person name="Rajandream M.A."/>
            <person name="Adlem E."/>
            <person name="Aert R."/>
            <person name="Anupama A."/>
            <person name="Apostolou Z."/>
            <person name="Attipoe P."/>
            <person name="Bason N."/>
            <person name="Bauser C."/>
            <person name="Beck A."/>
            <person name="Beverley S.M."/>
            <person name="Bianchettin G."/>
            <person name="Borzym K."/>
            <person name="Bothe G."/>
            <person name="Bruschi C.V."/>
            <person name="Collins M."/>
            <person name="Cadag E."/>
            <person name="Ciarloni L."/>
            <person name="Clayton C."/>
            <person name="Coulson R.M."/>
            <person name="Cronin A."/>
            <person name="Cruz A.K."/>
            <person name="Davies R.M."/>
            <person name="De Gaudenzi J."/>
            <person name="Dobson D.E."/>
            <person name="Duesterhoeft A."/>
            <person name="Fazelina G."/>
            <person name="Fosker N."/>
            <person name="Frasch A.C."/>
            <person name="Fraser A."/>
            <person name="Fuchs M."/>
            <person name="Gabel C."/>
            <person name="Goble A."/>
            <person name="Goffeau A."/>
            <person name="Harris D."/>
            <person name="Hertz-Fowler C."/>
            <person name="Hilbert H."/>
            <person name="Horn D."/>
            <person name="Huang Y."/>
            <person name="Klages S."/>
            <person name="Knights A."/>
            <person name="Kube M."/>
            <person name="Larke N."/>
            <person name="Litvin L."/>
            <person name="Lord A."/>
            <person name="Louie T."/>
            <person name="Marra M."/>
            <person name="Masuy D."/>
            <person name="Matthews K."/>
            <person name="Michaeli S."/>
            <person name="Mottram J.C."/>
            <person name="Muller-Auer S."/>
            <person name="Munden H."/>
            <person name="Nelson S."/>
            <person name="Norbertczak H."/>
            <person name="Oliver K."/>
            <person name="O'neil S."/>
            <person name="Pentony M."/>
            <person name="Pohl T.M."/>
            <person name="Price C."/>
            <person name="Purnelle B."/>
            <person name="Quail M.A."/>
            <person name="Rabbinowitsch E."/>
            <person name="Reinhardt R."/>
            <person name="Rieger M."/>
            <person name="Rinta J."/>
            <person name="Robben J."/>
            <person name="Robertson L."/>
            <person name="Ruiz J.C."/>
            <person name="Rutter S."/>
            <person name="Saunders D."/>
            <person name="Schafer M."/>
            <person name="Schein J."/>
            <person name="Schwartz D.C."/>
            <person name="Seeger K."/>
            <person name="Seyler A."/>
            <person name="Sharp S."/>
            <person name="Shin H."/>
            <person name="Sivam D."/>
            <person name="Squares R."/>
            <person name="Squares S."/>
            <person name="Tosato V."/>
            <person name="Vogt C."/>
            <person name="Volckaert G."/>
            <person name="Wambutt R."/>
            <person name="Warren T."/>
            <person name="Wedler H."/>
            <person name="Woodward J."/>
            <person name="Zhou S."/>
            <person name="Zimmermann W."/>
            <person name="Smith D.F."/>
            <person name="Blackwell J.M."/>
            <person name="Stuart K.D."/>
            <person name="Barrell B."/>
            <person name="Myler P.J."/>
        </authorList>
    </citation>
    <scope>NUCLEOTIDE SEQUENCE [LARGE SCALE GENOMIC DNA]</scope>
    <source>
        <strain evidence="5">MHOM/IL/81/Friedlin</strain>
    </source>
</reference>
<protein>
    <recommendedName>
        <fullName evidence="3">MINDY4 N-terminal dimerisation domain-containing protein</fullName>
    </recommendedName>
</protein>
<feature type="region of interest" description="Disordered" evidence="1">
    <location>
        <begin position="269"/>
        <end position="291"/>
    </location>
</feature>
<feature type="region of interest" description="Disordered" evidence="1">
    <location>
        <begin position="36"/>
        <end position="57"/>
    </location>
</feature>
<dbReference type="GO" id="GO:0004843">
    <property type="term" value="F:cysteine-type deubiquitinase activity"/>
    <property type="evidence" value="ECO:0007669"/>
    <property type="project" value="InterPro"/>
</dbReference>
<feature type="compositionally biased region" description="Gly residues" evidence="1">
    <location>
        <begin position="754"/>
        <end position="772"/>
    </location>
</feature>
<feature type="compositionally biased region" description="Low complexity" evidence="1">
    <location>
        <begin position="778"/>
        <end position="804"/>
    </location>
</feature>
<feature type="region of interest" description="Disordered" evidence="1">
    <location>
        <begin position="706"/>
        <end position="818"/>
    </location>
</feature>
<name>Q4QGM8_LEIMA</name>
<dbReference type="GO" id="GO:0071108">
    <property type="term" value="P:protein K48-linked deubiquitination"/>
    <property type="evidence" value="ECO:0007669"/>
    <property type="project" value="InterPro"/>
</dbReference>
<dbReference type="HOGENOM" id="CLU_345621_0_0_1"/>
<dbReference type="OMA" id="HSYDRTA"/>
<keyword evidence="2" id="KW-0732">Signal</keyword>
<dbReference type="PANTHER" id="PTHR12473">
    <property type="entry name" value="UBIQUITIN CARBOXYL-TERMINAL HYDROLASE MINDY-4-RELATED"/>
    <property type="match status" value="1"/>
</dbReference>
<dbReference type="VEuPathDB" id="TriTrypDB:LmjF.12.0650"/>
<feature type="compositionally biased region" description="Low complexity" evidence="1">
    <location>
        <begin position="718"/>
        <end position="730"/>
    </location>
</feature>
<proteinExistence type="predicted"/>
<feature type="compositionally biased region" description="Polar residues" evidence="1">
    <location>
        <begin position="735"/>
        <end position="749"/>
    </location>
</feature>
<feature type="chain" id="PRO_5004241703" description="MINDY4 N-terminal dimerisation domain-containing protein" evidence="2">
    <location>
        <begin position="20"/>
        <end position="818"/>
    </location>
</feature>
<feature type="compositionally biased region" description="Basic and acidic residues" evidence="1">
    <location>
        <begin position="309"/>
        <end position="326"/>
    </location>
</feature>
<gene>
    <name evidence="4" type="ORF">LMJF_12_0650</name>
</gene>